<feature type="compositionally biased region" description="Basic residues" evidence="1">
    <location>
        <begin position="15"/>
        <end position="29"/>
    </location>
</feature>
<dbReference type="AlphaFoldDB" id="A0A1B0C8C9"/>
<protein>
    <submittedName>
        <fullName evidence="2">Putative thyroid transcription factor 1-associated protein 26</fullName>
    </submittedName>
</protein>
<dbReference type="InterPro" id="IPR013730">
    <property type="entry name" value="Fyv7/TAP26"/>
</dbReference>
<dbReference type="EMBL" id="AJWK01000426">
    <property type="status" value="NOT_ANNOTATED_CDS"/>
    <property type="molecule type" value="Genomic_DNA"/>
</dbReference>
<dbReference type="VEuPathDB" id="VectorBase:LLOJ000141"/>
<evidence type="ECO:0000256" key="1">
    <source>
        <dbReference type="SAM" id="MobiDB-lite"/>
    </source>
</evidence>
<keyword evidence="4" id="KW-1185">Reference proteome</keyword>
<organism evidence="3 4">
    <name type="scientific">Lutzomyia longipalpis</name>
    <name type="common">Sand fly</name>
    <dbReference type="NCBI Taxonomy" id="7200"/>
    <lineage>
        <taxon>Eukaryota</taxon>
        <taxon>Metazoa</taxon>
        <taxon>Ecdysozoa</taxon>
        <taxon>Arthropoda</taxon>
        <taxon>Hexapoda</taxon>
        <taxon>Insecta</taxon>
        <taxon>Pterygota</taxon>
        <taxon>Neoptera</taxon>
        <taxon>Endopterygota</taxon>
        <taxon>Diptera</taxon>
        <taxon>Nematocera</taxon>
        <taxon>Psychodoidea</taxon>
        <taxon>Psychodidae</taxon>
        <taxon>Lutzomyia</taxon>
        <taxon>Lutzomyia</taxon>
    </lineage>
</organism>
<proteinExistence type="predicted"/>
<feature type="region of interest" description="Disordered" evidence="1">
    <location>
        <begin position="1"/>
        <end position="45"/>
    </location>
</feature>
<reference evidence="3" key="3">
    <citation type="submission" date="2020-05" db="UniProtKB">
        <authorList>
            <consortium name="EnsemblMetazoa"/>
        </authorList>
    </citation>
    <scope>IDENTIFICATION</scope>
    <source>
        <strain evidence="3">Jacobina</strain>
    </source>
</reference>
<name>A0A1B0C8C9_LUTLO</name>
<accession>A0A1B0C8C9</accession>
<dbReference type="EMBL" id="GITU01008988">
    <property type="protein sequence ID" value="MBC1177691.1"/>
    <property type="molecule type" value="Transcribed_RNA"/>
</dbReference>
<sequence length="125" mass="14757">MKTKKPENQNFPVKSHNKLHGVGKVNHKSAAKDPGSTNKSRNQTQINYVVNPRKLKFLTNKKAAEEKREAHLADKEKRRKEIEHKRKEKIQRNRELSKKTRRGQPVMKNQIEFLLNKIQKRLAEE</sequence>
<feature type="compositionally biased region" description="Basic and acidic residues" evidence="1">
    <location>
        <begin position="66"/>
        <end position="98"/>
    </location>
</feature>
<dbReference type="Pfam" id="PF08524">
    <property type="entry name" value="rRNA_processing"/>
    <property type="match status" value="1"/>
</dbReference>
<dbReference type="Proteomes" id="UP000092461">
    <property type="component" value="Unassembled WGS sequence"/>
</dbReference>
<evidence type="ECO:0000313" key="4">
    <source>
        <dbReference type="Proteomes" id="UP000092461"/>
    </source>
</evidence>
<evidence type="ECO:0000313" key="2">
    <source>
        <dbReference type="EMBL" id="MBC1177691.1"/>
    </source>
</evidence>
<feature type="region of interest" description="Disordered" evidence="1">
    <location>
        <begin position="66"/>
        <end position="104"/>
    </location>
</feature>
<dbReference type="VEuPathDB" id="VectorBase:LLONM1_010345"/>
<reference evidence="2" key="2">
    <citation type="journal article" date="2020" name="BMC">
        <title>Leishmania infection induces a limited differential gene expression in the sand fly midgut.</title>
        <authorList>
            <person name="Coutinho-Abreu I.V."/>
            <person name="Serafim T.D."/>
            <person name="Meneses C."/>
            <person name="Kamhawi S."/>
            <person name="Oliveira F."/>
            <person name="Valenzuela J.G."/>
        </authorList>
    </citation>
    <scope>NUCLEOTIDE SEQUENCE</scope>
    <source>
        <strain evidence="2">Jacobina</strain>
        <tissue evidence="2">Midgut</tissue>
    </source>
</reference>
<evidence type="ECO:0000313" key="3">
    <source>
        <dbReference type="EnsemblMetazoa" id="LLOJ000141-PA"/>
    </source>
</evidence>
<feature type="compositionally biased region" description="Polar residues" evidence="1">
    <location>
        <begin position="35"/>
        <end position="45"/>
    </location>
</feature>
<reference evidence="4" key="1">
    <citation type="submission" date="2012-05" db="EMBL/GenBank/DDBJ databases">
        <title>Whole Genome Assembly of Lutzomyia longipalpis.</title>
        <authorList>
            <person name="Richards S."/>
            <person name="Qu C."/>
            <person name="Dillon R."/>
            <person name="Worley K."/>
            <person name="Scherer S."/>
            <person name="Batterton M."/>
            <person name="Taylor A."/>
            <person name="Hawes A."/>
            <person name="Hernandez B."/>
            <person name="Kovar C."/>
            <person name="Mandapat C."/>
            <person name="Pham C."/>
            <person name="Qu C."/>
            <person name="Jing C."/>
            <person name="Bess C."/>
            <person name="Bandaranaike D."/>
            <person name="Ngo D."/>
            <person name="Ongeri F."/>
            <person name="Arias F."/>
            <person name="Lara F."/>
            <person name="Weissenberger G."/>
            <person name="Kamau G."/>
            <person name="Han H."/>
            <person name="Shen H."/>
            <person name="Dinh H."/>
            <person name="Khalil I."/>
            <person name="Jones J."/>
            <person name="Shafer J."/>
            <person name="Jayaseelan J."/>
            <person name="Quiroz J."/>
            <person name="Blankenburg K."/>
            <person name="Nguyen L."/>
            <person name="Jackson L."/>
            <person name="Francisco L."/>
            <person name="Tang L.-Y."/>
            <person name="Pu L.-L."/>
            <person name="Perales L."/>
            <person name="Lorensuhewa L."/>
            <person name="Munidasa M."/>
            <person name="Coyle M."/>
            <person name="Taylor M."/>
            <person name="Puazo M."/>
            <person name="Firestine M."/>
            <person name="Scheel M."/>
            <person name="Javaid M."/>
            <person name="Wang M."/>
            <person name="Li M."/>
            <person name="Tabassum N."/>
            <person name="Saada N."/>
            <person name="Osuji N."/>
            <person name="Aqrawi P."/>
            <person name="Fu Q."/>
            <person name="Thornton R."/>
            <person name="Raj R."/>
            <person name="Goodspeed R."/>
            <person name="Mata R."/>
            <person name="Najjar R."/>
            <person name="Gubbala S."/>
            <person name="Lee S."/>
            <person name="Denson S."/>
            <person name="Patil S."/>
            <person name="Macmil S."/>
            <person name="Qi S."/>
            <person name="Matskevitch T."/>
            <person name="Palculict T."/>
            <person name="Mathew T."/>
            <person name="Vee V."/>
            <person name="Velamala V."/>
            <person name="Korchina V."/>
            <person name="Cai W."/>
            <person name="Liu W."/>
            <person name="Dai W."/>
            <person name="Zou X."/>
            <person name="Zhu Y."/>
            <person name="Zhang Y."/>
            <person name="Wu Y.-Q."/>
            <person name="Xin Y."/>
            <person name="Nazarath L."/>
            <person name="Kovar C."/>
            <person name="Han Y."/>
            <person name="Muzny D."/>
            <person name="Gibbs R."/>
        </authorList>
    </citation>
    <scope>NUCLEOTIDE SEQUENCE [LARGE SCALE GENOMIC DNA]</scope>
    <source>
        <strain evidence="4">Jacobina</strain>
    </source>
</reference>
<dbReference type="EnsemblMetazoa" id="LLOJ000141-RA">
    <property type="protein sequence ID" value="LLOJ000141-PA"/>
    <property type="gene ID" value="LLOJ000141"/>
</dbReference>